<feature type="domain" description="Fucosyltransferase C-terminal" evidence="4">
    <location>
        <begin position="125"/>
        <end position="254"/>
    </location>
</feature>
<dbReference type="InterPro" id="IPR055270">
    <property type="entry name" value="Glyco_tran_10_C"/>
</dbReference>
<keyword evidence="2 6" id="KW-0328">Glycosyltransferase</keyword>
<comment type="caution">
    <text evidence="6">The sequence shown here is derived from an EMBL/GenBank/DDBJ whole genome shotgun (WGS) entry which is preliminary data.</text>
</comment>
<dbReference type="AlphaFoldDB" id="A0A0W8FSV7"/>
<dbReference type="EMBL" id="LNQE01000881">
    <property type="protein sequence ID" value="KUG23876.1"/>
    <property type="molecule type" value="Genomic_DNA"/>
</dbReference>
<dbReference type="GO" id="GO:0008417">
    <property type="term" value="F:fucosyltransferase activity"/>
    <property type="evidence" value="ECO:0007669"/>
    <property type="project" value="InterPro"/>
</dbReference>
<gene>
    <name evidence="6" type="ORF">ASZ90_006320</name>
</gene>
<dbReference type="PANTHER" id="PTHR11929:SF194">
    <property type="entry name" value="ALPHA-(1,3)-FUCOSYLTRANSFERASE 10"/>
    <property type="match status" value="1"/>
</dbReference>
<comment type="similarity">
    <text evidence="1">Belongs to the glycosyltransferase 10 family.</text>
</comment>
<dbReference type="PANTHER" id="PTHR11929">
    <property type="entry name" value="ALPHA- 1,3 -FUCOSYLTRANSFERASE"/>
    <property type="match status" value="1"/>
</dbReference>
<evidence type="ECO:0000256" key="2">
    <source>
        <dbReference type="ARBA" id="ARBA00022676"/>
    </source>
</evidence>
<dbReference type="Pfam" id="PF18025">
    <property type="entry name" value="FucT_N"/>
    <property type="match status" value="1"/>
</dbReference>
<evidence type="ECO:0000259" key="5">
    <source>
        <dbReference type="Pfam" id="PF18025"/>
    </source>
</evidence>
<reference evidence="6" key="1">
    <citation type="journal article" date="2015" name="Proc. Natl. Acad. Sci. U.S.A.">
        <title>Networks of energetic and metabolic interactions define dynamics in microbial communities.</title>
        <authorList>
            <person name="Embree M."/>
            <person name="Liu J.K."/>
            <person name="Al-Bassam M.M."/>
            <person name="Zengler K."/>
        </authorList>
    </citation>
    <scope>NUCLEOTIDE SEQUENCE</scope>
</reference>
<evidence type="ECO:0000256" key="3">
    <source>
        <dbReference type="ARBA" id="ARBA00022679"/>
    </source>
</evidence>
<dbReference type="InterPro" id="IPR041058">
    <property type="entry name" value="FucT_N"/>
</dbReference>
<dbReference type="Gene3D" id="3.40.50.11660">
    <property type="entry name" value="Glycosyl transferase family 10, C-terminal domain"/>
    <property type="match status" value="1"/>
</dbReference>
<dbReference type="Pfam" id="PF00852">
    <property type="entry name" value="Glyco_transf_10"/>
    <property type="match status" value="1"/>
</dbReference>
<feature type="domain" description="Alpha-(1,3)-fucosyltransferase FucT N-terminal" evidence="5">
    <location>
        <begin position="7"/>
        <end position="97"/>
    </location>
</feature>
<sequence>MKEILKIKFVDHYEGFDPEKNFFRDLLSVKYDLQLSEQPEILIYTSFGRSHVNFRCLKIYWTGENRRPNFNQCDFAFTFDEHSPDRKNYRLPLYAHYPHAYGLGDLSCITNRKINEAEADKIRLQKTKFCNMVVSNPKRDKKCEEFFYKLSKYQKVDSGGRYLNNIGSPVLNKLDFIKDYKFTMCFENSSYPGYTTEKIIEPMFVRSIPVYWGNPNIANEFNPESFVNLHDFATVDDALQRVIEIDQNDELYNRMISAPCFHDDSVPPYLTNDAILARFVEIIDGRKNYIPVAGTWRYYPEYVIAKLKDASVTVLKNLNLRIL</sequence>
<dbReference type="InterPro" id="IPR001503">
    <property type="entry name" value="Glyco_trans_10"/>
</dbReference>
<name>A0A0W8FSV7_9ZZZZ</name>
<keyword evidence="3 6" id="KW-0808">Transferase</keyword>
<protein>
    <submittedName>
        <fullName evidence="6">Alpha-1,3-fucosyltransferase</fullName>
    </submittedName>
</protein>
<dbReference type="InterPro" id="IPR038577">
    <property type="entry name" value="GT10-like_C_sf"/>
</dbReference>
<evidence type="ECO:0000259" key="4">
    <source>
        <dbReference type="Pfam" id="PF00852"/>
    </source>
</evidence>
<accession>A0A0W8FSV7</accession>
<evidence type="ECO:0000313" key="6">
    <source>
        <dbReference type="EMBL" id="KUG23876.1"/>
    </source>
</evidence>
<dbReference type="GO" id="GO:0016020">
    <property type="term" value="C:membrane"/>
    <property type="evidence" value="ECO:0007669"/>
    <property type="project" value="InterPro"/>
</dbReference>
<dbReference type="SUPFAM" id="SSF53756">
    <property type="entry name" value="UDP-Glycosyltransferase/glycogen phosphorylase"/>
    <property type="match status" value="1"/>
</dbReference>
<proteinExistence type="inferred from homology"/>
<organism evidence="6">
    <name type="scientific">hydrocarbon metagenome</name>
    <dbReference type="NCBI Taxonomy" id="938273"/>
    <lineage>
        <taxon>unclassified sequences</taxon>
        <taxon>metagenomes</taxon>
        <taxon>ecological metagenomes</taxon>
    </lineage>
</organism>
<evidence type="ECO:0000256" key="1">
    <source>
        <dbReference type="ARBA" id="ARBA00008919"/>
    </source>
</evidence>